<dbReference type="GO" id="GO:0042129">
    <property type="term" value="P:regulation of T cell proliferation"/>
    <property type="evidence" value="ECO:0007669"/>
    <property type="project" value="Ensembl"/>
</dbReference>
<dbReference type="RefSeq" id="XP_005071526.1">
    <property type="nucleotide sequence ID" value="XM_005071469.4"/>
</dbReference>
<keyword evidence="8 16" id="KW-1133">Transmembrane helix</keyword>
<reference evidence="19" key="1">
    <citation type="submission" date="2025-08" db="UniProtKB">
        <authorList>
            <consortium name="RefSeq"/>
        </authorList>
    </citation>
    <scope>IDENTIFICATION</scope>
    <source>
        <tissue evidence="19">Liver</tissue>
    </source>
</reference>
<evidence type="ECO:0000256" key="7">
    <source>
        <dbReference type="ARBA" id="ARBA00022968"/>
    </source>
</evidence>
<comment type="subcellular location">
    <subcellularLocation>
        <location evidence="1">Cell membrane</location>
        <topology evidence="1">Single-pass type II membrane protein</topology>
    </subcellularLocation>
</comment>
<dbReference type="GO" id="GO:0010759">
    <property type="term" value="P:positive regulation of macrophage chemotaxis"/>
    <property type="evidence" value="ECO:0007669"/>
    <property type="project" value="Ensembl"/>
</dbReference>
<evidence type="ECO:0000313" key="18">
    <source>
        <dbReference type="Proteomes" id="UP000886700"/>
    </source>
</evidence>
<comment type="similarity">
    <text evidence="2">Belongs to the tumor necrosis factor family.</text>
</comment>
<dbReference type="Gene3D" id="2.60.120.40">
    <property type="match status" value="1"/>
</dbReference>
<dbReference type="GO" id="GO:0005125">
    <property type="term" value="F:cytokine activity"/>
    <property type="evidence" value="ECO:0007669"/>
    <property type="project" value="UniProtKB-KW"/>
</dbReference>
<evidence type="ECO:0000256" key="2">
    <source>
        <dbReference type="ARBA" id="ARBA00008670"/>
    </source>
</evidence>
<dbReference type="GO" id="GO:0005164">
    <property type="term" value="F:tumor necrosis factor receptor binding"/>
    <property type="evidence" value="ECO:0007669"/>
    <property type="project" value="InterPro"/>
</dbReference>
<dbReference type="Proteomes" id="UP000886700">
    <property type="component" value="Unplaced"/>
</dbReference>
<dbReference type="PANTHER" id="PTHR15267:SF1">
    <property type="entry name" value="TUMOR NECROSIS FACTOR LIGAND SUPERFAMILY MEMBER 18"/>
    <property type="match status" value="1"/>
</dbReference>
<organism evidence="18 19">
    <name type="scientific">Mesocricetus auratus</name>
    <name type="common">Golden hamster</name>
    <dbReference type="NCBI Taxonomy" id="10036"/>
    <lineage>
        <taxon>Eukaryota</taxon>
        <taxon>Metazoa</taxon>
        <taxon>Chordata</taxon>
        <taxon>Craniata</taxon>
        <taxon>Vertebrata</taxon>
        <taxon>Euteleostomi</taxon>
        <taxon>Mammalia</taxon>
        <taxon>Eutheria</taxon>
        <taxon>Euarchontoglires</taxon>
        <taxon>Glires</taxon>
        <taxon>Rodentia</taxon>
        <taxon>Myomorpha</taxon>
        <taxon>Muroidea</taxon>
        <taxon>Cricetidae</taxon>
        <taxon>Cricetinae</taxon>
        <taxon>Mesocricetus</taxon>
    </lineage>
</organism>
<evidence type="ECO:0000256" key="9">
    <source>
        <dbReference type="ARBA" id="ARBA00023130"/>
    </source>
</evidence>
<evidence type="ECO:0000256" key="6">
    <source>
        <dbReference type="ARBA" id="ARBA00022859"/>
    </source>
</evidence>
<dbReference type="GO" id="GO:0005615">
    <property type="term" value="C:extracellular space"/>
    <property type="evidence" value="ECO:0007669"/>
    <property type="project" value="UniProtKB-KW"/>
</dbReference>
<protein>
    <recommendedName>
        <fullName evidence="14">Tumor necrosis factor ligand superfamily member 18</fullName>
    </recommendedName>
    <alternativeName>
        <fullName evidence="15">Glucocorticoid-induced TNF-related ligand</fullName>
    </alternativeName>
</protein>
<dbReference type="GO" id="GO:2000329">
    <property type="term" value="P:negative regulation of T-helper 17 cell lineage commitment"/>
    <property type="evidence" value="ECO:0007669"/>
    <property type="project" value="Ensembl"/>
</dbReference>
<dbReference type="GO" id="GO:0060255">
    <property type="term" value="P:regulation of macromolecule metabolic process"/>
    <property type="evidence" value="ECO:0007669"/>
    <property type="project" value="UniProtKB-ARBA"/>
</dbReference>
<dbReference type="CTD" id="8995"/>
<evidence type="ECO:0000256" key="1">
    <source>
        <dbReference type="ARBA" id="ARBA00004401"/>
    </source>
</evidence>
<evidence type="ECO:0000313" key="19">
    <source>
        <dbReference type="RefSeq" id="XP_005071526.1"/>
    </source>
</evidence>
<name>A0A1U7QRI8_MESAU</name>
<dbReference type="GO" id="GO:0033209">
    <property type="term" value="P:tumor necrosis factor-mediated signaling pathway"/>
    <property type="evidence" value="ECO:0007669"/>
    <property type="project" value="Ensembl"/>
</dbReference>
<keyword evidence="12" id="KW-0325">Glycoprotein</keyword>
<dbReference type="GO" id="GO:0005886">
    <property type="term" value="C:plasma membrane"/>
    <property type="evidence" value="ECO:0007669"/>
    <property type="project" value="UniProtKB-SubCell"/>
</dbReference>
<dbReference type="OrthoDB" id="9096520at2759"/>
<dbReference type="InterPro" id="IPR008983">
    <property type="entry name" value="Tumour_necrosis_fac-like_dom"/>
</dbReference>
<evidence type="ECO:0000256" key="15">
    <source>
        <dbReference type="ARBA" id="ARBA00078193"/>
    </source>
</evidence>
<dbReference type="GO" id="GO:0050729">
    <property type="term" value="P:positive regulation of inflammatory response"/>
    <property type="evidence" value="ECO:0007669"/>
    <property type="project" value="Ensembl"/>
</dbReference>
<keyword evidence="18" id="KW-1185">Reference proteome</keyword>
<evidence type="ECO:0000256" key="10">
    <source>
        <dbReference type="ARBA" id="ARBA00023136"/>
    </source>
</evidence>
<evidence type="ECO:0000256" key="12">
    <source>
        <dbReference type="ARBA" id="ARBA00023180"/>
    </source>
</evidence>
<evidence type="ECO:0000256" key="8">
    <source>
        <dbReference type="ARBA" id="ARBA00022989"/>
    </source>
</evidence>
<dbReference type="GO" id="GO:0043254">
    <property type="term" value="P:regulation of protein-containing complex assembly"/>
    <property type="evidence" value="ECO:0007669"/>
    <property type="project" value="Ensembl"/>
</dbReference>
<dbReference type="eggNOG" id="ENOG502SWIC">
    <property type="taxonomic scope" value="Eukaryota"/>
</dbReference>
<dbReference type="AlphaFoldDB" id="A0A1U7QRI8"/>
<dbReference type="GO" id="GO:0080090">
    <property type="term" value="P:regulation of primary metabolic process"/>
    <property type="evidence" value="ECO:0007669"/>
    <property type="project" value="UniProtKB-ARBA"/>
</dbReference>
<evidence type="ECO:0000259" key="17">
    <source>
        <dbReference type="PROSITE" id="PS50049"/>
    </source>
</evidence>
<dbReference type="PROSITE" id="PS50049">
    <property type="entry name" value="THD_2"/>
    <property type="match status" value="1"/>
</dbReference>
<dbReference type="SUPFAM" id="SSF49842">
    <property type="entry name" value="TNF-like"/>
    <property type="match status" value="1"/>
</dbReference>
<dbReference type="GO" id="GO:0002250">
    <property type="term" value="P:adaptive immune response"/>
    <property type="evidence" value="ECO:0007669"/>
    <property type="project" value="UniProtKB-KW"/>
</dbReference>
<keyword evidence="11" id="KW-1015">Disulfide bond</keyword>
<evidence type="ECO:0000256" key="14">
    <source>
        <dbReference type="ARBA" id="ARBA00074590"/>
    </source>
</evidence>
<accession>A0A1U7QRI8</accession>
<evidence type="ECO:0000256" key="5">
    <source>
        <dbReference type="ARBA" id="ARBA00022692"/>
    </source>
</evidence>
<dbReference type="FunFam" id="2.60.120.40:FF:000026">
    <property type="entry name" value="Tumor necrosis factor ligand superfamily member 18"/>
    <property type="match status" value="1"/>
</dbReference>
<sequence length="174" mass="19604">MEQIPLNPPSPRRGAQRFRRPWLLCVVPLLLLLSYTTGALIFSSLKPTAKEPCMVKFELSPSKWHMTSPQPFCVNMTSDGKLEILQDGVYLIYGQVTPVNKEDIKIPVDFIVELVKEGDVLQSATNDFQVITIGGIYELHAGDSIYLKFNSDDHVQKNNTYWGIVLMPDLSFSS</sequence>
<keyword evidence="4" id="KW-0202">Cytokine</keyword>
<dbReference type="InterPro" id="IPR006052">
    <property type="entry name" value="TNF_dom"/>
</dbReference>
<keyword evidence="9" id="KW-1064">Adaptive immunity</keyword>
<keyword evidence="5 16" id="KW-0812">Transmembrane</keyword>
<dbReference type="GO" id="GO:0042802">
    <property type="term" value="F:identical protein binding"/>
    <property type="evidence" value="ECO:0007669"/>
    <property type="project" value="Ensembl"/>
</dbReference>
<dbReference type="KEGG" id="maua:101832448"/>
<dbReference type="GO" id="GO:0090026">
    <property type="term" value="P:positive regulation of monocyte chemotaxis"/>
    <property type="evidence" value="ECO:0007669"/>
    <property type="project" value="Ensembl"/>
</dbReference>
<keyword evidence="7" id="KW-0735">Signal-anchor</keyword>
<keyword evidence="3" id="KW-1003">Cell membrane</keyword>
<comment type="function">
    <text evidence="13">Cytokine that binds to TNFRSF18/AITR/GITR. Regulates T-cell responses. Can function as costimulator and lower the threshold for T-cell activation and T-cell proliferation. Important for interactions between activated T-lymphocytes and endothelial cells. Mediates activation of NF-kappa-B. Triggers increased phosphorylation of STAT1 and up-regulates expression of VCAM1 and ICAM1. Promotes leukocyte adhesion to endothelial cells. Regulates migration of monocytes from the splenic reservoir to sites of inflammation.</text>
</comment>
<dbReference type="GeneID" id="101832448"/>
<proteinExistence type="inferred from homology"/>
<feature type="transmembrane region" description="Helical" evidence="16">
    <location>
        <begin position="21"/>
        <end position="45"/>
    </location>
</feature>
<keyword evidence="10 16" id="KW-0472">Membrane</keyword>
<dbReference type="GO" id="GO:0009986">
    <property type="term" value="C:cell surface"/>
    <property type="evidence" value="ECO:0007669"/>
    <property type="project" value="Ensembl"/>
</dbReference>
<feature type="domain" description="THD" evidence="17">
    <location>
        <begin position="41"/>
        <end position="167"/>
    </location>
</feature>
<dbReference type="PANTHER" id="PTHR15267">
    <property type="entry name" value="TUMOR NECROSIS FACTOR LIGAND SUPERFAMILY MEMBER 18"/>
    <property type="match status" value="1"/>
</dbReference>
<evidence type="ECO:0000256" key="4">
    <source>
        <dbReference type="ARBA" id="ARBA00022514"/>
    </source>
</evidence>
<evidence type="ECO:0000256" key="3">
    <source>
        <dbReference type="ARBA" id="ARBA00022475"/>
    </source>
</evidence>
<dbReference type="GO" id="GO:0002309">
    <property type="term" value="P:T cell proliferation involved in immune response"/>
    <property type="evidence" value="ECO:0007669"/>
    <property type="project" value="Ensembl"/>
</dbReference>
<evidence type="ECO:0000256" key="13">
    <source>
        <dbReference type="ARBA" id="ARBA00059256"/>
    </source>
</evidence>
<keyword evidence="6" id="KW-0391">Immunity</keyword>
<dbReference type="STRING" id="10036.ENSMAUP00000010578"/>
<evidence type="ECO:0000256" key="16">
    <source>
        <dbReference type="SAM" id="Phobius"/>
    </source>
</evidence>
<dbReference type="Pfam" id="PF00229">
    <property type="entry name" value="TNF"/>
    <property type="match status" value="1"/>
</dbReference>
<dbReference type="InterPro" id="IPR042380">
    <property type="entry name" value="TNFSF18"/>
</dbReference>
<evidence type="ECO:0000256" key="11">
    <source>
        <dbReference type="ARBA" id="ARBA00023157"/>
    </source>
</evidence>
<gene>
    <name evidence="19" type="primary">Tnfsf18</name>
</gene>
<dbReference type="GO" id="GO:2000508">
    <property type="term" value="P:regulation of dendritic cell chemotaxis"/>
    <property type="evidence" value="ECO:0007669"/>
    <property type="project" value="Ensembl"/>
</dbReference>
<dbReference type="GO" id="GO:0045785">
    <property type="term" value="P:positive regulation of cell adhesion"/>
    <property type="evidence" value="ECO:0007669"/>
    <property type="project" value="Ensembl"/>
</dbReference>